<evidence type="ECO:0000256" key="15">
    <source>
        <dbReference type="ARBA" id="ARBA00040883"/>
    </source>
</evidence>
<dbReference type="UniPathway" id="UPA00241">
    <property type="reaction ID" value="UER00352"/>
</dbReference>
<dbReference type="EMBL" id="QSCS01000039">
    <property type="protein sequence ID" value="RGY22415.1"/>
    <property type="molecule type" value="Genomic_DNA"/>
</dbReference>
<evidence type="ECO:0000256" key="13">
    <source>
        <dbReference type="ARBA" id="ARBA00022993"/>
    </source>
</evidence>
<feature type="binding site" evidence="16">
    <location>
        <position position="119"/>
    </location>
    <ligand>
        <name>ATP</name>
        <dbReference type="ChEBI" id="CHEBI:30616"/>
    </ligand>
</feature>
<dbReference type="EMBL" id="VVYJ01000007">
    <property type="protein sequence ID" value="KAA5475911.1"/>
    <property type="molecule type" value="Genomic_DNA"/>
</dbReference>
<keyword evidence="9 16" id="KW-0547">Nucleotide-binding</keyword>
<evidence type="ECO:0000256" key="11">
    <source>
        <dbReference type="ARBA" id="ARBA00022840"/>
    </source>
</evidence>
<dbReference type="Proteomes" id="UP000284689">
    <property type="component" value="Unassembled WGS sequence"/>
</dbReference>
<evidence type="ECO:0000256" key="12">
    <source>
        <dbReference type="ARBA" id="ARBA00022958"/>
    </source>
</evidence>
<dbReference type="EMBL" id="CP103166">
    <property type="protein sequence ID" value="UVQ98353.1"/>
    <property type="molecule type" value="Genomic_DNA"/>
</dbReference>
<name>A0A174QWV3_9BACE</name>
<dbReference type="CDD" id="cd24015">
    <property type="entry name" value="ASKHA_NBD_PanK-III"/>
    <property type="match status" value="1"/>
</dbReference>
<dbReference type="AlphaFoldDB" id="A0A174QWV3"/>
<evidence type="ECO:0000313" key="21">
    <source>
        <dbReference type="EMBL" id="RGR69151.1"/>
    </source>
</evidence>
<keyword evidence="13 16" id="KW-0173">Coenzyme A biosynthesis</keyword>
<evidence type="ECO:0000313" key="26">
    <source>
        <dbReference type="Proteomes" id="UP000095657"/>
    </source>
</evidence>
<evidence type="ECO:0000256" key="3">
    <source>
        <dbReference type="ARBA" id="ARBA00004496"/>
    </source>
</evidence>
<evidence type="ECO:0000256" key="2">
    <source>
        <dbReference type="ARBA" id="ARBA00001958"/>
    </source>
</evidence>
<dbReference type="GO" id="GO:0015937">
    <property type="term" value="P:coenzyme A biosynthetic process"/>
    <property type="evidence" value="ECO:0007669"/>
    <property type="project" value="UniProtKB-UniRule"/>
</dbReference>
<dbReference type="EMBL" id="QSJD01000041">
    <property type="protein sequence ID" value="RHD43734.1"/>
    <property type="molecule type" value="Genomic_DNA"/>
</dbReference>
<comment type="similarity">
    <text evidence="14 16">Belongs to the type III pantothenate kinase family.</text>
</comment>
<evidence type="ECO:0000313" key="30">
    <source>
        <dbReference type="Proteomes" id="UP000284689"/>
    </source>
</evidence>
<comment type="subcellular location">
    <subcellularLocation>
        <location evidence="3 16">Cytoplasm</location>
    </subcellularLocation>
</comment>
<feature type="binding site" evidence="16">
    <location>
        <position position="171"/>
    </location>
    <ligand>
        <name>substrate</name>
    </ligand>
</feature>
<evidence type="ECO:0000313" key="32">
    <source>
        <dbReference type="Proteomes" id="UP000427825"/>
    </source>
</evidence>
<dbReference type="Proteomes" id="UP000491168">
    <property type="component" value="Unassembled WGS sequence"/>
</dbReference>
<dbReference type="InterPro" id="IPR004619">
    <property type="entry name" value="Type_III_PanK"/>
</dbReference>
<dbReference type="Gene3D" id="3.30.420.40">
    <property type="match status" value="1"/>
</dbReference>
<evidence type="ECO:0000256" key="4">
    <source>
        <dbReference type="ARBA" id="ARBA00005225"/>
    </source>
</evidence>
<evidence type="ECO:0000313" key="22">
    <source>
        <dbReference type="EMBL" id="RGY22415.1"/>
    </source>
</evidence>
<dbReference type="PANTHER" id="PTHR34265">
    <property type="entry name" value="TYPE III PANTOTHENATE KINASE"/>
    <property type="match status" value="1"/>
</dbReference>
<evidence type="ECO:0000256" key="5">
    <source>
        <dbReference type="ARBA" id="ARBA00011738"/>
    </source>
</evidence>
<reference evidence="31 32" key="3">
    <citation type="journal article" date="2019" name="Nat. Med.">
        <title>A library of human gut bacterial isolates paired with longitudinal multiomics data enables mechanistic microbiome research.</title>
        <authorList>
            <person name="Poyet M."/>
            <person name="Groussin M."/>
            <person name="Gibbons S.M."/>
            <person name="Avila-Pacheco J."/>
            <person name="Jiang X."/>
            <person name="Kearney S.M."/>
            <person name="Perrotta A.R."/>
            <person name="Berdy B."/>
            <person name="Zhao S."/>
            <person name="Lieberman T.D."/>
            <person name="Swanson P.K."/>
            <person name="Smith M."/>
            <person name="Roesemann S."/>
            <person name="Alexander J.E."/>
            <person name="Rich S.A."/>
            <person name="Livny J."/>
            <person name="Vlamakis H."/>
            <person name="Clish C."/>
            <person name="Bullock K."/>
            <person name="Deik A."/>
            <person name="Scott J."/>
            <person name="Pierce K.A."/>
            <person name="Xavier R.J."/>
            <person name="Alm E.J."/>
        </authorList>
    </citation>
    <scope>NUCLEOTIDE SEQUENCE [LARGE SCALE GENOMIC DNA]</scope>
    <source>
        <strain evidence="20 31">BIOML-A19</strain>
        <strain evidence="19 33">BIOML-A21</strain>
        <strain evidence="18 32">BIOML-A25</strain>
    </source>
</reference>
<comment type="function">
    <text evidence="16">Catalyzes the phosphorylation of pantothenate (Pan), the first step in CoA biosynthesis.</text>
</comment>
<organism evidence="17 26">
    <name type="scientific">Bacteroides caccae</name>
    <dbReference type="NCBI Taxonomy" id="47678"/>
    <lineage>
        <taxon>Bacteria</taxon>
        <taxon>Pseudomonadati</taxon>
        <taxon>Bacteroidota</taxon>
        <taxon>Bacteroidia</taxon>
        <taxon>Bacteroidales</taxon>
        <taxon>Bacteroidaceae</taxon>
        <taxon>Bacteroides</taxon>
    </lineage>
</organism>
<dbReference type="Proteomes" id="UP001060260">
    <property type="component" value="Chromosome"/>
</dbReference>
<keyword evidence="11 16" id="KW-0067">ATP-binding</keyword>
<dbReference type="RefSeq" id="WP_055172990.1">
    <property type="nucleotide sequence ID" value="NZ_CACRTB010000038.1"/>
</dbReference>
<dbReference type="EMBL" id="QRKD01000001">
    <property type="protein sequence ID" value="RHH95428.1"/>
    <property type="molecule type" value="Genomic_DNA"/>
</dbReference>
<feature type="binding site" evidence="16">
    <location>
        <begin position="93"/>
        <end position="96"/>
    </location>
    <ligand>
        <name>substrate</name>
    </ligand>
</feature>
<dbReference type="Proteomes" id="UP000095657">
    <property type="component" value="Unassembled WGS sequence"/>
</dbReference>
<dbReference type="GO" id="GO:0005524">
    <property type="term" value="F:ATP binding"/>
    <property type="evidence" value="ECO:0007669"/>
    <property type="project" value="UniProtKB-UniRule"/>
</dbReference>
<keyword evidence="16" id="KW-0479">Metal-binding</keyword>
<reference evidence="25" key="4">
    <citation type="submission" date="2022-08" db="EMBL/GenBank/DDBJ databases">
        <title>Genome Sequencing of Bacteroides fragilis Group Isolates with Nanopore Technology.</title>
        <authorList>
            <person name="Tisza M.J."/>
            <person name="Smith D."/>
            <person name="Dekker J.P."/>
        </authorList>
    </citation>
    <scope>NUCLEOTIDE SEQUENCE</scope>
    <source>
        <strain evidence="25">BFG-474</strain>
    </source>
</reference>
<evidence type="ECO:0000313" key="19">
    <source>
        <dbReference type="EMBL" id="KAA5491772.1"/>
    </source>
</evidence>
<dbReference type="Proteomes" id="UP000283512">
    <property type="component" value="Unassembled WGS sequence"/>
</dbReference>
<proteinExistence type="inferred from homology"/>
<evidence type="ECO:0000313" key="24">
    <source>
        <dbReference type="EMBL" id="RHH95428.1"/>
    </source>
</evidence>
<dbReference type="NCBIfam" id="NF009854">
    <property type="entry name" value="PRK13320.1-6"/>
    <property type="match status" value="1"/>
</dbReference>
<evidence type="ECO:0000256" key="9">
    <source>
        <dbReference type="ARBA" id="ARBA00022741"/>
    </source>
</evidence>
<reference evidence="17 26" key="1">
    <citation type="submission" date="2015-09" db="EMBL/GenBank/DDBJ databases">
        <authorList>
            <consortium name="Pathogen Informatics"/>
        </authorList>
    </citation>
    <scope>NUCLEOTIDE SEQUENCE [LARGE SCALE GENOMIC DNA]</scope>
    <source>
        <strain evidence="17 26">2789STDY5834880</strain>
    </source>
</reference>
<evidence type="ECO:0000313" key="23">
    <source>
        <dbReference type="EMBL" id="RHD43734.1"/>
    </source>
</evidence>
<comment type="cofactor">
    <cofactor evidence="2">
        <name>K(+)</name>
        <dbReference type="ChEBI" id="CHEBI:29103"/>
    </cofactor>
</comment>
<dbReference type="SUPFAM" id="SSF53067">
    <property type="entry name" value="Actin-like ATPase domain"/>
    <property type="match status" value="2"/>
</dbReference>
<feature type="binding site" evidence="16">
    <location>
        <begin position="6"/>
        <end position="13"/>
    </location>
    <ligand>
        <name>ATP</name>
        <dbReference type="ChEBI" id="CHEBI:30616"/>
    </ligand>
</feature>
<keyword evidence="8 16" id="KW-0808">Transferase</keyword>
<evidence type="ECO:0000313" key="18">
    <source>
        <dbReference type="EMBL" id="KAA5475911.1"/>
    </source>
</evidence>
<dbReference type="GO" id="GO:0004594">
    <property type="term" value="F:pantothenate kinase activity"/>
    <property type="evidence" value="ECO:0007669"/>
    <property type="project" value="UniProtKB-UniRule"/>
</dbReference>
<dbReference type="HAMAP" id="MF_01274">
    <property type="entry name" value="Pantothen_kinase_3"/>
    <property type="match status" value="1"/>
</dbReference>
<dbReference type="STRING" id="47678.ERS852494_03054"/>
<evidence type="ECO:0000313" key="28">
    <source>
        <dbReference type="Proteomes" id="UP000284205"/>
    </source>
</evidence>
<evidence type="ECO:0000313" key="25">
    <source>
        <dbReference type="EMBL" id="UVQ98353.1"/>
    </source>
</evidence>
<gene>
    <name evidence="16 17" type="primary">coaX</name>
    <name evidence="24" type="ORF">DW190_02375</name>
    <name evidence="23" type="ORF">DW794_18780</name>
    <name evidence="21" type="ORF">DWY26_14865</name>
    <name evidence="22" type="ORF">DXA49_19390</name>
    <name evidence="17" type="ORF">ERS852494_03054</name>
    <name evidence="20" type="ORF">F2Y31_10445</name>
    <name evidence="19" type="ORF">F2Y35_10370</name>
    <name evidence="18" type="ORF">F2Y39_13505</name>
    <name evidence="25" type="ORF">NXW23_08580</name>
</gene>
<dbReference type="EMBL" id="VVYF01000009">
    <property type="protein sequence ID" value="KAA5491772.1"/>
    <property type="molecule type" value="Genomic_DNA"/>
</dbReference>
<dbReference type="Proteomes" id="UP000368418">
    <property type="component" value="Unassembled WGS sequence"/>
</dbReference>
<evidence type="ECO:0000256" key="10">
    <source>
        <dbReference type="ARBA" id="ARBA00022777"/>
    </source>
</evidence>
<protein>
    <recommendedName>
        <fullName evidence="15 16">Type III pantothenate kinase</fullName>
        <ecNumber evidence="6 16">2.7.1.33</ecNumber>
    </recommendedName>
    <alternativeName>
        <fullName evidence="16">PanK-III</fullName>
    </alternativeName>
    <alternativeName>
        <fullName evidence="16">Pantothenic acid kinase</fullName>
    </alternativeName>
</protein>
<accession>A0A174QWV3</accession>
<evidence type="ECO:0000313" key="29">
    <source>
        <dbReference type="Proteomes" id="UP000284431"/>
    </source>
</evidence>
<dbReference type="GO" id="GO:0046872">
    <property type="term" value="F:metal ion binding"/>
    <property type="evidence" value="ECO:0007669"/>
    <property type="project" value="UniProtKB-KW"/>
</dbReference>
<dbReference type="GO" id="GO:0005737">
    <property type="term" value="C:cytoplasm"/>
    <property type="evidence" value="ECO:0007669"/>
    <property type="project" value="UniProtKB-SubCell"/>
</dbReference>
<dbReference type="EMBL" id="CZAI01000007">
    <property type="protein sequence ID" value="CUP77692.1"/>
    <property type="molecule type" value="Genomic_DNA"/>
</dbReference>
<evidence type="ECO:0000256" key="14">
    <source>
        <dbReference type="ARBA" id="ARBA00038036"/>
    </source>
</evidence>
<evidence type="ECO:0000313" key="17">
    <source>
        <dbReference type="EMBL" id="CUP77692.1"/>
    </source>
</evidence>
<dbReference type="InterPro" id="IPR043129">
    <property type="entry name" value="ATPase_NBD"/>
</dbReference>
<reference evidence="27 28" key="2">
    <citation type="submission" date="2018-08" db="EMBL/GenBank/DDBJ databases">
        <title>A genome reference for cultivated species of the human gut microbiota.</title>
        <authorList>
            <person name="Zou Y."/>
            <person name="Xue W."/>
            <person name="Luo G."/>
        </authorList>
    </citation>
    <scope>NUCLEOTIDE SEQUENCE [LARGE SCALE GENOMIC DNA]</scope>
    <source>
        <strain evidence="21 28">AF24-29LB</strain>
        <strain evidence="24 27">AM16-49B</strain>
        <strain evidence="23 30">AM31-16AC</strain>
        <strain evidence="22 29">OF02-6LB</strain>
    </source>
</reference>
<sequence length="243" mass="26852">MNLIIDIGNTAAKVALFDGGEMVEVLTESNQSLDCLEALCAKYPVEQGIVATVIDLSERVLAALVALPFPLLWLDSKTPLPVTNLYETPETLGYDRMAAVVGANEQYPRRDILVIDAGTCITYEFIDSKGQYHGGNISPGMQMRFKALNQFTGRLPLIDSNGRKLPMGRDTETAIRAGVLKGMEYEISGYIESMKHKYPELLVFLTGGDDFSFDSSVKSIIFADRFLVLKGLNRILNYNNGRI</sequence>
<dbReference type="EMBL" id="QRUO01000014">
    <property type="protein sequence ID" value="RGR69151.1"/>
    <property type="molecule type" value="Genomic_DNA"/>
</dbReference>
<comment type="catalytic activity">
    <reaction evidence="1 16">
        <text>(R)-pantothenate + ATP = (R)-4'-phosphopantothenate + ADP + H(+)</text>
        <dbReference type="Rhea" id="RHEA:16373"/>
        <dbReference type="ChEBI" id="CHEBI:10986"/>
        <dbReference type="ChEBI" id="CHEBI:15378"/>
        <dbReference type="ChEBI" id="CHEBI:29032"/>
        <dbReference type="ChEBI" id="CHEBI:30616"/>
        <dbReference type="ChEBI" id="CHEBI:456216"/>
        <dbReference type="EC" id="2.7.1.33"/>
    </reaction>
</comment>
<dbReference type="Proteomes" id="UP000427825">
    <property type="component" value="Unassembled WGS sequence"/>
</dbReference>
<feature type="active site" description="Proton acceptor" evidence="16">
    <location>
        <position position="95"/>
    </location>
</feature>
<evidence type="ECO:0000313" key="31">
    <source>
        <dbReference type="Proteomes" id="UP000368418"/>
    </source>
</evidence>
<feature type="binding site" evidence="16">
    <location>
        <position position="86"/>
    </location>
    <ligand>
        <name>substrate</name>
    </ligand>
</feature>
<evidence type="ECO:0000256" key="16">
    <source>
        <dbReference type="HAMAP-Rule" id="MF_01274"/>
    </source>
</evidence>
<keyword evidence="7 16" id="KW-0963">Cytoplasm</keyword>
<evidence type="ECO:0000313" key="27">
    <source>
        <dbReference type="Proteomes" id="UP000283512"/>
    </source>
</evidence>
<dbReference type="Proteomes" id="UP000284431">
    <property type="component" value="Unassembled WGS sequence"/>
</dbReference>
<keyword evidence="10 16" id="KW-0418">Kinase</keyword>
<dbReference type="EMBL" id="VVYD01000008">
    <property type="protein sequence ID" value="KAA5499004.1"/>
    <property type="molecule type" value="Genomic_DNA"/>
</dbReference>
<comment type="subunit">
    <text evidence="5 16">Homodimer.</text>
</comment>
<dbReference type="Pfam" id="PF03309">
    <property type="entry name" value="Pan_kinase"/>
    <property type="match status" value="1"/>
</dbReference>
<comment type="cofactor">
    <cofactor evidence="16">
        <name>NH4(+)</name>
        <dbReference type="ChEBI" id="CHEBI:28938"/>
    </cofactor>
    <cofactor evidence="16">
        <name>K(+)</name>
        <dbReference type="ChEBI" id="CHEBI:29103"/>
    </cofactor>
    <text evidence="16">A monovalent cation. Ammonium or potassium.</text>
</comment>
<keyword evidence="12 16" id="KW-0630">Potassium</keyword>
<feature type="binding site" evidence="16">
    <location>
        <position position="116"/>
    </location>
    <ligand>
        <name>K(+)</name>
        <dbReference type="ChEBI" id="CHEBI:29103"/>
    </ligand>
</feature>
<evidence type="ECO:0000256" key="1">
    <source>
        <dbReference type="ARBA" id="ARBA00001206"/>
    </source>
</evidence>
<comment type="pathway">
    <text evidence="4 16">Cofactor biosynthesis; coenzyme A biosynthesis; CoA from (R)-pantothenate: step 1/5.</text>
</comment>
<dbReference type="Proteomes" id="UP000284205">
    <property type="component" value="Unassembled WGS sequence"/>
</dbReference>
<evidence type="ECO:0000256" key="6">
    <source>
        <dbReference type="ARBA" id="ARBA00012102"/>
    </source>
</evidence>
<evidence type="ECO:0000313" key="33">
    <source>
        <dbReference type="Proteomes" id="UP000491168"/>
    </source>
</evidence>
<evidence type="ECO:0000256" key="8">
    <source>
        <dbReference type="ARBA" id="ARBA00022679"/>
    </source>
</evidence>
<evidence type="ECO:0000256" key="7">
    <source>
        <dbReference type="ARBA" id="ARBA00022490"/>
    </source>
</evidence>
<dbReference type="EC" id="2.7.1.33" evidence="6 16"/>
<dbReference type="NCBIfam" id="TIGR00671">
    <property type="entry name" value="baf"/>
    <property type="match status" value="1"/>
</dbReference>
<evidence type="ECO:0000313" key="20">
    <source>
        <dbReference type="EMBL" id="KAA5499004.1"/>
    </source>
</evidence>
<dbReference type="PANTHER" id="PTHR34265:SF1">
    <property type="entry name" value="TYPE III PANTOTHENATE KINASE"/>
    <property type="match status" value="1"/>
</dbReference>